<reference evidence="1" key="1">
    <citation type="journal article" date="2019" name="Science">
        <title>Mutation of a bHLH transcription factor allowed almond domestication.</title>
        <authorList>
            <person name="Sanchez-Perez R."/>
            <person name="Pavan S."/>
            <person name="Mazzeo R."/>
            <person name="Moldovan C."/>
            <person name="Aiese Cigliano R."/>
            <person name="Del Cueto J."/>
            <person name="Ricciardi F."/>
            <person name="Lotti C."/>
            <person name="Ricciardi L."/>
            <person name="Dicenta F."/>
            <person name="Lopez-Marques R.L."/>
            <person name="Lindberg Moller B."/>
        </authorList>
    </citation>
    <scope>NUCLEOTIDE SEQUENCE</scope>
</reference>
<proteinExistence type="predicted"/>
<organism evidence="1">
    <name type="scientific">Prunus dulcis</name>
    <name type="common">Almond</name>
    <name type="synonym">Amygdalus dulcis</name>
    <dbReference type="NCBI Taxonomy" id="3755"/>
    <lineage>
        <taxon>Eukaryota</taxon>
        <taxon>Viridiplantae</taxon>
        <taxon>Streptophyta</taxon>
        <taxon>Embryophyta</taxon>
        <taxon>Tracheophyta</taxon>
        <taxon>Spermatophyta</taxon>
        <taxon>Magnoliopsida</taxon>
        <taxon>eudicotyledons</taxon>
        <taxon>Gunneridae</taxon>
        <taxon>Pentapetalae</taxon>
        <taxon>rosids</taxon>
        <taxon>fabids</taxon>
        <taxon>Rosales</taxon>
        <taxon>Rosaceae</taxon>
        <taxon>Amygdaloideae</taxon>
        <taxon>Amygdaleae</taxon>
        <taxon>Prunus</taxon>
    </lineage>
</organism>
<gene>
    <name evidence="1" type="ORF">Prudu_000527</name>
</gene>
<dbReference type="AlphaFoldDB" id="A0A4Y1QLH1"/>
<evidence type="ECO:0000313" key="1">
    <source>
        <dbReference type="EMBL" id="BBG92710.1"/>
    </source>
</evidence>
<name>A0A4Y1QLH1_PRUDU</name>
<protein>
    <submittedName>
        <fullName evidence="1">Uncharacterized protein</fullName>
    </submittedName>
</protein>
<dbReference type="EMBL" id="AP019297">
    <property type="protein sequence ID" value="BBG92710.1"/>
    <property type="molecule type" value="Genomic_DNA"/>
</dbReference>
<accession>A0A4Y1QLH1</accession>
<sequence>MIIFMERFFNIKLSTDSPSLSNPGSSNARPIEVDEILANLQANPGLRTRMMNYSPNIRDEIQRE</sequence>